<dbReference type="Gene3D" id="4.10.280.10">
    <property type="entry name" value="Helix-loop-helix DNA-binding domain"/>
    <property type="match status" value="1"/>
</dbReference>
<dbReference type="PANTHER" id="PTHR46266:SF4">
    <property type="entry name" value="TRANSCRIPTION FACTOR TT8"/>
    <property type="match status" value="1"/>
</dbReference>
<dbReference type="AlphaFoldDB" id="A0AAD5TLK2"/>
<feature type="compositionally biased region" description="Low complexity" evidence="1">
    <location>
        <begin position="216"/>
        <end position="237"/>
    </location>
</feature>
<feature type="domain" description="BHLH" evidence="2">
    <location>
        <begin position="92"/>
        <end position="144"/>
    </location>
</feature>
<dbReference type="EMBL" id="JADGJQ010000050">
    <property type="protein sequence ID" value="KAJ3175606.1"/>
    <property type="molecule type" value="Genomic_DNA"/>
</dbReference>
<accession>A0AAD5TLK2</accession>
<dbReference type="SMART" id="SM00353">
    <property type="entry name" value="HLH"/>
    <property type="match status" value="1"/>
</dbReference>
<dbReference type="Proteomes" id="UP001212152">
    <property type="component" value="Unassembled WGS sequence"/>
</dbReference>
<dbReference type="GO" id="GO:0046983">
    <property type="term" value="F:protein dimerization activity"/>
    <property type="evidence" value="ECO:0007669"/>
    <property type="project" value="InterPro"/>
</dbReference>
<dbReference type="InterPro" id="IPR011598">
    <property type="entry name" value="bHLH_dom"/>
</dbReference>
<sequence length="291" mass="31932">MDAYPPFQPYALSAGPAHLRQPLPPMASVFPVPPPRSSPSLSSRGSPPVTYVYPAHYTIKQEPPHSPPPQKLRLRQQDQAAAAAAKLHRDHLRKVSHSAIERRRRERINDKIMQMKSLVPACANQDSLHKLRILEEAIQYIHILKGELAEARGGGERGHDEHDADDDDHDEHKTSPLQAPHPYDTPATAHRQHLVVSDCSPLPRPAAFATTHHHPSSPVASPSSSSSSSSSPACASEADFDEVPGARELLLLSGQHRILRPSPEPSEPLRGSHCPQHPPRQPKMSVGHLLC</sequence>
<gene>
    <name evidence="3" type="ORF">HDU87_006103</name>
</gene>
<dbReference type="CDD" id="cd00083">
    <property type="entry name" value="bHLH_SF"/>
    <property type="match status" value="1"/>
</dbReference>
<feature type="region of interest" description="Disordered" evidence="1">
    <location>
        <begin position="152"/>
        <end position="185"/>
    </location>
</feature>
<protein>
    <recommendedName>
        <fullName evidence="2">BHLH domain-containing protein</fullName>
    </recommendedName>
</protein>
<dbReference type="PROSITE" id="PS50888">
    <property type="entry name" value="BHLH"/>
    <property type="match status" value="1"/>
</dbReference>
<evidence type="ECO:0000313" key="3">
    <source>
        <dbReference type="EMBL" id="KAJ3175606.1"/>
    </source>
</evidence>
<dbReference type="PANTHER" id="PTHR46266">
    <property type="entry name" value="TRANSCRIPTION FACTOR TT8"/>
    <property type="match status" value="1"/>
</dbReference>
<comment type="caution">
    <text evidence="3">The sequence shown here is derived from an EMBL/GenBank/DDBJ whole genome shotgun (WGS) entry which is preliminary data.</text>
</comment>
<evidence type="ECO:0000259" key="2">
    <source>
        <dbReference type="PROSITE" id="PS50888"/>
    </source>
</evidence>
<evidence type="ECO:0000313" key="4">
    <source>
        <dbReference type="Proteomes" id="UP001212152"/>
    </source>
</evidence>
<reference evidence="3" key="1">
    <citation type="submission" date="2020-05" db="EMBL/GenBank/DDBJ databases">
        <title>Phylogenomic resolution of chytrid fungi.</title>
        <authorList>
            <person name="Stajich J.E."/>
            <person name="Amses K."/>
            <person name="Simmons R."/>
            <person name="Seto K."/>
            <person name="Myers J."/>
            <person name="Bonds A."/>
            <person name="Quandt C.A."/>
            <person name="Barry K."/>
            <person name="Liu P."/>
            <person name="Grigoriev I."/>
            <person name="Longcore J.E."/>
            <person name="James T.Y."/>
        </authorList>
    </citation>
    <scope>NUCLEOTIDE SEQUENCE</scope>
    <source>
        <strain evidence="3">JEL0379</strain>
    </source>
</reference>
<feature type="compositionally biased region" description="Basic and acidic residues" evidence="1">
    <location>
        <begin position="152"/>
        <end position="162"/>
    </location>
</feature>
<organism evidence="3 4">
    <name type="scientific">Geranomyces variabilis</name>
    <dbReference type="NCBI Taxonomy" id="109894"/>
    <lineage>
        <taxon>Eukaryota</taxon>
        <taxon>Fungi</taxon>
        <taxon>Fungi incertae sedis</taxon>
        <taxon>Chytridiomycota</taxon>
        <taxon>Chytridiomycota incertae sedis</taxon>
        <taxon>Chytridiomycetes</taxon>
        <taxon>Spizellomycetales</taxon>
        <taxon>Powellomycetaceae</taxon>
        <taxon>Geranomyces</taxon>
    </lineage>
</organism>
<dbReference type="Pfam" id="PF00010">
    <property type="entry name" value="HLH"/>
    <property type="match status" value="1"/>
</dbReference>
<dbReference type="SUPFAM" id="SSF47459">
    <property type="entry name" value="HLH, helix-loop-helix DNA-binding domain"/>
    <property type="match status" value="1"/>
</dbReference>
<feature type="region of interest" description="Disordered" evidence="1">
    <location>
        <begin position="1"/>
        <end position="47"/>
    </location>
</feature>
<keyword evidence="4" id="KW-1185">Reference proteome</keyword>
<proteinExistence type="predicted"/>
<feature type="compositionally biased region" description="Low complexity" evidence="1">
    <location>
        <begin position="38"/>
        <end position="47"/>
    </location>
</feature>
<name>A0AAD5TLK2_9FUNG</name>
<dbReference type="InterPro" id="IPR036638">
    <property type="entry name" value="HLH_DNA-bd_sf"/>
</dbReference>
<feature type="region of interest" description="Disordered" evidence="1">
    <location>
        <begin position="206"/>
        <end position="291"/>
    </location>
</feature>
<evidence type="ECO:0000256" key="1">
    <source>
        <dbReference type="SAM" id="MobiDB-lite"/>
    </source>
</evidence>